<proteinExistence type="predicted"/>
<dbReference type="InterPro" id="IPR000515">
    <property type="entry name" value="MetI-like"/>
</dbReference>
<organism evidence="1 2">
    <name type="scientific">Streptacidiphilus alkalitolerans</name>
    <dbReference type="NCBI Taxonomy" id="3342712"/>
    <lineage>
        <taxon>Bacteria</taxon>
        <taxon>Bacillati</taxon>
        <taxon>Actinomycetota</taxon>
        <taxon>Actinomycetes</taxon>
        <taxon>Kitasatosporales</taxon>
        <taxon>Streptomycetaceae</taxon>
        <taxon>Streptacidiphilus</taxon>
    </lineage>
</organism>
<accession>A0ABV6VKV2</accession>
<name>A0ABV6VKV2_9ACTN</name>
<dbReference type="InterPro" id="IPR050901">
    <property type="entry name" value="BP-dep_ABC_trans_perm"/>
</dbReference>
<evidence type="ECO:0000313" key="1">
    <source>
        <dbReference type="EMBL" id="MFC1414370.1"/>
    </source>
</evidence>
<sequence length="284" mass="30024">MSAVTAQRGTRRGKRRGAQRGRGSTVVALVILCVLLFPVYWMVNTSLQSGVTSFNTDWFPFHPSLSGYRQAIADQGGHLLISLAVALGATAISLVLATPAAYGLARFPLPGRGGIIVVILVTQMIPGIVVANALYGTYSSLHLLNSLPGLVLADASLGIPFSILLMRSFMATIPKEIIEAARVDGAGRLRTFLSIVVPVSRNGIITAGLFSFLFAWSDFLFALTLTSTDKVTPITLGIYQYLGAQTEQWSPVMASVVLACAPSAVLLVVAQRFIASGITGGSVK</sequence>
<reference evidence="1 2" key="1">
    <citation type="submission" date="2024-09" db="EMBL/GenBank/DDBJ databases">
        <authorList>
            <person name="Lee S.D."/>
        </authorList>
    </citation>
    <scope>NUCLEOTIDE SEQUENCE [LARGE SCALE GENOMIC DNA]</scope>
    <source>
        <strain evidence="1 2">N1-1</strain>
    </source>
</reference>
<keyword evidence="2" id="KW-1185">Reference proteome</keyword>
<dbReference type="EMBL" id="JBHEZX010000023">
    <property type="protein sequence ID" value="MFC1414370.1"/>
    <property type="molecule type" value="Genomic_DNA"/>
</dbReference>
<dbReference type="SUPFAM" id="SSF161098">
    <property type="entry name" value="MetI-like"/>
    <property type="match status" value="1"/>
</dbReference>
<protein>
    <submittedName>
        <fullName evidence="1">Carbohydrate ABC transporter permease</fullName>
    </submittedName>
</protein>
<dbReference type="PANTHER" id="PTHR32243:SF18">
    <property type="entry name" value="INNER MEMBRANE ABC TRANSPORTER PERMEASE PROTEIN YCJP"/>
    <property type="match status" value="1"/>
</dbReference>
<comment type="caution">
    <text evidence="1">The sequence shown here is derived from an EMBL/GenBank/DDBJ whole genome shotgun (WGS) entry which is preliminary data.</text>
</comment>
<evidence type="ECO:0000313" key="2">
    <source>
        <dbReference type="Proteomes" id="UP001592582"/>
    </source>
</evidence>
<dbReference type="InterPro" id="IPR035906">
    <property type="entry name" value="MetI-like_sf"/>
</dbReference>
<dbReference type="Pfam" id="PF00528">
    <property type="entry name" value="BPD_transp_1"/>
    <property type="match status" value="1"/>
</dbReference>
<dbReference type="Proteomes" id="UP001592582">
    <property type="component" value="Unassembled WGS sequence"/>
</dbReference>
<dbReference type="CDD" id="cd06261">
    <property type="entry name" value="TM_PBP2"/>
    <property type="match status" value="1"/>
</dbReference>
<dbReference type="Gene3D" id="1.10.3720.10">
    <property type="entry name" value="MetI-like"/>
    <property type="match status" value="1"/>
</dbReference>
<dbReference type="PROSITE" id="PS50928">
    <property type="entry name" value="ABC_TM1"/>
    <property type="match status" value="1"/>
</dbReference>
<dbReference type="PANTHER" id="PTHR32243">
    <property type="entry name" value="MALTOSE TRANSPORT SYSTEM PERMEASE-RELATED"/>
    <property type="match status" value="1"/>
</dbReference>
<gene>
    <name evidence="1" type="ORF">ACEZDG_34415</name>
</gene>